<evidence type="ECO:0000313" key="2">
    <source>
        <dbReference type="Proteomes" id="UP001156629"/>
    </source>
</evidence>
<name>A0ABQ5WS60_9PROT</name>
<reference evidence="2" key="1">
    <citation type="journal article" date="2019" name="Int. J. Syst. Evol. Microbiol.">
        <title>The Global Catalogue of Microorganisms (GCM) 10K type strain sequencing project: providing services to taxonomists for standard genome sequencing and annotation.</title>
        <authorList>
            <consortium name="The Broad Institute Genomics Platform"/>
            <consortium name="The Broad Institute Genome Sequencing Center for Infectious Disease"/>
            <person name="Wu L."/>
            <person name="Ma J."/>
        </authorList>
    </citation>
    <scope>NUCLEOTIDE SEQUENCE [LARGE SCALE GENOMIC DNA]</scope>
    <source>
        <strain evidence="2">NBRC 3266</strain>
    </source>
</reference>
<comment type="caution">
    <text evidence="1">The sequence shown here is derived from an EMBL/GenBank/DDBJ whole genome shotgun (WGS) entry which is preliminary data.</text>
</comment>
<sequence>MTVAHSMSASSGSDYSQMLASIHPSHLQLRLPMLHRDTVQKLQTCSRLSERLIALLDCEGLPPAHAPQGPLEALALQSEDRLQSAGRRMGAVVYWRSLAKQVDRQAITVLNAALGEGVRLFGIRNGAHWAQAGLSIPDAEAPTEPNMDLAGLTRTITDCGWSCLIRWRDSLAGDYGRLATLKLPARTLLPAASSAYDPIILKVAEGIASHV</sequence>
<protein>
    <submittedName>
        <fullName evidence="1">Uncharacterized protein</fullName>
    </submittedName>
</protein>
<accession>A0ABQ5WS60</accession>
<proteinExistence type="predicted"/>
<gene>
    <name evidence="1" type="ORF">GCM10007870_13340</name>
</gene>
<keyword evidence="2" id="KW-1185">Reference proteome</keyword>
<organism evidence="1 2">
    <name type="scientific">Gluconobacter kondonii</name>
    <dbReference type="NCBI Taxonomy" id="941463"/>
    <lineage>
        <taxon>Bacteria</taxon>
        <taxon>Pseudomonadati</taxon>
        <taxon>Pseudomonadota</taxon>
        <taxon>Alphaproteobacteria</taxon>
        <taxon>Acetobacterales</taxon>
        <taxon>Acetobacteraceae</taxon>
        <taxon>Gluconobacter</taxon>
    </lineage>
</organism>
<dbReference type="EMBL" id="BSNV01000006">
    <property type="protein sequence ID" value="GLQ65750.1"/>
    <property type="molecule type" value="Genomic_DNA"/>
</dbReference>
<evidence type="ECO:0000313" key="1">
    <source>
        <dbReference type="EMBL" id="GLQ65750.1"/>
    </source>
</evidence>
<dbReference type="Proteomes" id="UP001156629">
    <property type="component" value="Unassembled WGS sequence"/>
</dbReference>